<gene>
    <name evidence="1" type="ORF">LCPAC302_00670</name>
</gene>
<protein>
    <submittedName>
        <fullName evidence="1">Uncharacterized protein</fullName>
    </submittedName>
</protein>
<proteinExistence type="predicted"/>
<name>A0A481Z6Q2_9VIRU</name>
<sequence>MDMPIKGSINYQSVDRTTLEDYTENTVKIVIFNPQEDIIIVPTAKLEQKIYKIDT</sequence>
<accession>A0A481Z6Q2</accession>
<reference evidence="1" key="1">
    <citation type="journal article" date="2019" name="MBio">
        <title>Virus Genomes from Deep Sea Sediments Expand the Ocean Megavirome and Support Independent Origins of Viral Gigantism.</title>
        <authorList>
            <person name="Backstrom D."/>
            <person name="Yutin N."/>
            <person name="Jorgensen S.L."/>
            <person name="Dharamshi J."/>
            <person name="Homa F."/>
            <person name="Zaremba-Niedwiedzka K."/>
            <person name="Spang A."/>
            <person name="Wolf Y.I."/>
            <person name="Koonin E.V."/>
            <person name="Ettema T.J."/>
        </authorList>
    </citation>
    <scope>NUCLEOTIDE SEQUENCE</scope>
</reference>
<organism evidence="1">
    <name type="scientific">Pithovirus LCPAC302</name>
    <dbReference type="NCBI Taxonomy" id="2506593"/>
    <lineage>
        <taxon>Viruses</taxon>
        <taxon>Pithoviruses</taxon>
    </lineage>
</organism>
<evidence type="ECO:0000313" key="1">
    <source>
        <dbReference type="EMBL" id="QBK91447.1"/>
    </source>
</evidence>
<dbReference type="EMBL" id="MK500537">
    <property type="protein sequence ID" value="QBK91447.1"/>
    <property type="molecule type" value="Genomic_DNA"/>
</dbReference>